<keyword evidence="5" id="KW-0805">Transcription regulation</keyword>
<dbReference type="InterPro" id="IPR031316">
    <property type="entry name" value="FlgM_C"/>
</dbReference>
<evidence type="ECO:0000256" key="6">
    <source>
        <dbReference type="ARBA" id="ARBA00023163"/>
    </source>
</evidence>
<dbReference type="AlphaFoldDB" id="A0A1M5U0E4"/>
<feature type="region of interest" description="Disordered" evidence="9">
    <location>
        <begin position="12"/>
        <end position="36"/>
    </location>
</feature>
<name>A0A1M5U0E4_9BACT</name>
<dbReference type="NCBIfam" id="TIGR03824">
    <property type="entry name" value="FlgM_jcvi"/>
    <property type="match status" value="1"/>
</dbReference>
<keyword evidence="3" id="KW-0678">Repressor</keyword>
<dbReference type="SUPFAM" id="SSF101498">
    <property type="entry name" value="Anti-sigma factor FlgM"/>
    <property type="match status" value="1"/>
</dbReference>
<evidence type="ECO:0000256" key="7">
    <source>
        <dbReference type="ARBA" id="ARBA00024739"/>
    </source>
</evidence>
<dbReference type="RefSeq" id="WP_073373700.1">
    <property type="nucleotide sequence ID" value="NZ_FQXS01000004.1"/>
</dbReference>
<comment type="function">
    <text evidence="7">Responsible for the coupling of flagellin expression to flagellar assembly by preventing expression of the flagellin genes when a component of the middle class of proteins is defective. It negatively regulates flagellar genes by inhibiting the activity of FliA by directly binding to FliA.</text>
</comment>
<dbReference type="OrthoDB" id="5406088at2"/>
<dbReference type="GO" id="GO:0044781">
    <property type="term" value="P:bacterial-type flagellum organization"/>
    <property type="evidence" value="ECO:0007669"/>
    <property type="project" value="UniProtKB-KW"/>
</dbReference>
<keyword evidence="6" id="KW-0804">Transcription</keyword>
<dbReference type="InterPro" id="IPR007412">
    <property type="entry name" value="FlgM"/>
</dbReference>
<evidence type="ECO:0000256" key="2">
    <source>
        <dbReference type="ARBA" id="ARBA00017823"/>
    </source>
</evidence>
<evidence type="ECO:0000256" key="8">
    <source>
        <dbReference type="ARBA" id="ARBA00030117"/>
    </source>
</evidence>
<reference evidence="11 12" key="1">
    <citation type="submission" date="2016-11" db="EMBL/GenBank/DDBJ databases">
        <authorList>
            <person name="Jaros S."/>
            <person name="Januszkiewicz K."/>
            <person name="Wedrychowicz H."/>
        </authorList>
    </citation>
    <scope>NUCLEOTIDE SEQUENCE [LARGE SCALE GENOMIC DNA]</scope>
    <source>
        <strain evidence="11 12">DSM 9705</strain>
    </source>
</reference>
<dbReference type="InterPro" id="IPR035890">
    <property type="entry name" value="Anti-sigma-28_factor_FlgM_sf"/>
</dbReference>
<keyword evidence="12" id="KW-1185">Reference proteome</keyword>
<accession>A0A1M5U0E4</accession>
<sequence>MMIDFFGVGGPPNIGGPKKVVKPQGGAAGETKKSDQVEFSSVLQHVNKAQSGSSGAEIERAARVQQLKEQVANGTYEPDIHKVAASLLQYLVETNQKV</sequence>
<dbReference type="GO" id="GO:0045892">
    <property type="term" value="P:negative regulation of DNA-templated transcription"/>
    <property type="evidence" value="ECO:0007669"/>
    <property type="project" value="InterPro"/>
</dbReference>
<proteinExistence type="inferred from homology"/>
<keyword evidence="4" id="KW-1005">Bacterial flagellum biogenesis</keyword>
<evidence type="ECO:0000313" key="11">
    <source>
        <dbReference type="EMBL" id="SHH56428.1"/>
    </source>
</evidence>
<organism evidence="11 12">
    <name type="scientific">Desulfofustis glycolicus DSM 9705</name>
    <dbReference type="NCBI Taxonomy" id="1121409"/>
    <lineage>
        <taxon>Bacteria</taxon>
        <taxon>Pseudomonadati</taxon>
        <taxon>Thermodesulfobacteriota</taxon>
        <taxon>Desulfobulbia</taxon>
        <taxon>Desulfobulbales</taxon>
        <taxon>Desulfocapsaceae</taxon>
        <taxon>Desulfofustis</taxon>
    </lineage>
</organism>
<feature type="compositionally biased region" description="Low complexity" evidence="9">
    <location>
        <begin position="15"/>
        <end position="25"/>
    </location>
</feature>
<dbReference type="Proteomes" id="UP000184139">
    <property type="component" value="Unassembled WGS sequence"/>
</dbReference>
<dbReference type="Pfam" id="PF04316">
    <property type="entry name" value="FlgM"/>
    <property type="match status" value="1"/>
</dbReference>
<protein>
    <recommendedName>
        <fullName evidence="2">Negative regulator of flagellin synthesis</fullName>
    </recommendedName>
    <alternativeName>
        <fullName evidence="8">Anti-sigma-28 factor</fullName>
    </alternativeName>
</protein>
<dbReference type="STRING" id="1121409.SAMN02745124_00928"/>
<evidence type="ECO:0000256" key="1">
    <source>
        <dbReference type="ARBA" id="ARBA00005322"/>
    </source>
</evidence>
<feature type="domain" description="Anti-sigma-28 factor FlgM C-terminal" evidence="10">
    <location>
        <begin position="35"/>
        <end position="89"/>
    </location>
</feature>
<gene>
    <name evidence="11" type="ORF">SAMN02745124_00928</name>
</gene>
<evidence type="ECO:0000256" key="9">
    <source>
        <dbReference type="SAM" id="MobiDB-lite"/>
    </source>
</evidence>
<comment type="similarity">
    <text evidence="1">Belongs to the FlgM family.</text>
</comment>
<evidence type="ECO:0000313" key="12">
    <source>
        <dbReference type="Proteomes" id="UP000184139"/>
    </source>
</evidence>
<dbReference type="EMBL" id="FQXS01000004">
    <property type="protein sequence ID" value="SHH56428.1"/>
    <property type="molecule type" value="Genomic_DNA"/>
</dbReference>
<evidence type="ECO:0000256" key="5">
    <source>
        <dbReference type="ARBA" id="ARBA00023015"/>
    </source>
</evidence>
<evidence type="ECO:0000256" key="3">
    <source>
        <dbReference type="ARBA" id="ARBA00022491"/>
    </source>
</evidence>
<evidence type="ECO:0000256" key="4">
    <source>
        <dbReference type="ARBA" id="ARBA00022795"/>
    </source>
</evidence>
<evidence type="ECO:0000259" key="10">
    <source>
        <dbReference type="Pfam" id="PF04316"/>
    </source>
</evidence>